<feature type="compositionally biased region" description="Polar residues" evidence="1">
    <location>
        <begin position="49"/>
        <end position="64"/>
    </location>
</feature>
<feature type="compositionally biased region" description="Polar residues" evidence="1">
    <location>
        <begin position="107"/>
        <end position="124"/>
    </location>
</feature>
<dbReference type="GeneID" id="90952782"/>
<evidence type="ECO:0000313" key="3">
    <source>
        <dbReference type="Proteomes" id="UP000595662"/>
    </source>
</evidence>
<dbReference type="VEuPathDB" id="FungiDB:PDIP_09430"/>
<protein>
    <submittedName>
        <fullName evidence="2">Zinc finger, C2H2-like</fullName>
    </submittedName>
</protein>
<feature type="region of interest" description="Disordered" evidence="1">
    <location>
        <begin position="41"/>
        <end position="146"/>
    </location>
</feature>
<dbReference type="AlphaFoldDB" id="A0A7T7BQB0"/>
<evidence type="ECO:0000256" key="1">
    <source>
        <dbReference type="SAM" id="MobiDB-lite"/>
    </source>
</evidence>
<dbReference type="EMBL" id="CP060779">
    <property type="protein sequence ID" value="QQK48217.1"/>
    <property type="molecule type" value="Genomic_DNA"/>
</dbReference>
<organism evidence="2 3">
    <name type="scientific">Penicillium digitatum</name>
    <name type="common">Green mold</name>
    <dbReference type="NCBI Taxonomy" id="36651"/>
    <lineage>
        <taxon>Eukaryota</taxon>
        <taxon>Fungi</taxon>
        <taxon>Dikarya</taxon>
        <taxon>Ascomycota</taxon>
        <taxon>Pezizomycotina</taxon>
        <taxon>Eurotiomycetes</taxon>
        <taxon>Eurotiomycetidae</taxon>
        <taxon>Eurotiales</taxon>
        <taxon>Aspergillaceae</taxon>
        <taxon>Penicillium</taxon>
    </lineage>
</organism>
<dbReference type="Proteomes" id="UP000595662">
    <property type="component" value="Chromosome 6"/>
</dbReference>
<evidence type="ECO:0000313" key="2">
    <source>
        <dbReference type="EMBL" id="QQK48217.1"/>
    </source>
</evidence>
<dbReference type="RefSeq" id="XP_065958122.1">
    <property type="nucleotide sequence ID" value="XM_066101182.1"/>
</dbReference>
<reference evidence="2 3" key="1">
    <citation type="submission" date="2020-08" db="EMBL/GenBank/DDBJ databases">
        <title>The completed genome sequence of the pathogenic ascomycete fungus Penicillium digitatum.</title>
        <authorList>
            <person name="Wang M."/>
        </authorList>
    </citation>
    <scope>NUCLEOTIDE SEQUENCE [LARGE SCALE GENOMIC DNA]</scope>
    <source>
        <strain evidence="2 3">PdW03</strain>
    </source>
</reference>
<sequence>MYFKHIKYHCLIPTGSTNAPTDEDWSCHGDNGGGNVGYGDSHCHGSSFAGPSNSNGDTSLTDQANGLGGLTDSSISSERFGSVDRFSIDDPLGPSRRSEPHFPRGSRQPNNLQPPQNLGSSRADPSTKRKRSAKQNTIQQERRQLA</sequence>
<gene>
    <name evidence="2" type="ORF">Pdw03_5852</name>
</gene>
<name>A0A7T7BQB0_PENDI</name>
<accession>A0A7T7BQB0</accession>
<proteinExistence type="predicted"/>